<evidence type="ECO:0000256" key="11">
    <source>
        <dbReference type="PIRSR" id="PIRSR602403-1"/>
    </source>
</evidence>
<keyword evidence="5 11" id="KW-0479">Metal-binding</keyword>
<keyword evidence="10" id="KW-0472">Membrane</keyword>
<keyword evidence="14" id="KW-1185">Reference proteome</keyword>
<keyword evidence="9 12" id="KW-0503">Monooxygenase</keyword>
<keyword evidence="6" id="KW-1133">Transmembrane helix</keyword>
<dbReference type="InterPro" id="IPR050665">
    <property type="entry name" value="Cytochrome_P450_Monooxygen"/>
</dbReference>
<keyword evidence="7 12" id="KW-0560">Oxidoreductase</keyword>
<sequence length="449" mass="50678">MHEETQAFIAVELATSSIYHGLIFMYSSGTIQILCVTDVEMVREISLSTSLKLGKPTYLSKDHGPLLGQGIFSSNGTYWAHQRKIIAPEFYLNKVKEMVSLMVESTSKMIELWDEKTRNSEGILEVKVEDDLKSLVMSKVPIGVPGLRHIPSKHNREIWRLDKEIKAMILKIVRARRSPTYEKDLLQLILDASKSYEDSDGDYLPADVSPEMFIVDNCKSIYFAGHDNTGLTASWCLMLLAAYPDWQARARAEVLDVCGSELPNDGMLRRMKVLTIIIHETLRLYPPVAFVVREALQDTSFKGIEIPKGTNIEIPIPILHQQPELWGPDTYQFNPERFAKGIAKACKVPSAYIPFGTGTRTCAGQNFAMTELKVVLSMILSRFTFSLSPGYQYTPVLILVLEPEHGVNLRLLKQYNRARNTTTVPIVLSTYDALVLFFNSEFNTSSKQQ</sequence>
<dbReference type="Proteomes" id="UP001291623">
    <property type="component" value="Unassembled WGS sequence"/>
</dbReference>
<evidence type="ECO:0000256" key="1">
    <source>
        <dbReference type="ARBA" id="ARBA00004370"/>
    </source>
</evidence>
<dbReference type="GO" id="GO:0005506">
    <property type="term" value="F:iron ion binding"/>
    <property type="evidence" value="ECO:0007669"/>
    <property type="project" value="InterPro"/>
</dbReference>
<dbReference type="PROSITE" id="PS00086">
    <property type="entry name" value="CYTOCHROME_P450"/>
    <property type="match status" value="1"/>
</dbReference>
<proteinExistence type="inferred from homology"/>
<dbReference type="GO" id="GO:0016020">
    <property type="term" value="C:membrane"/>
    <property type="evidence" value="ECO:0007669"/>
    <property type="project" value="UniProtKB-SubCell"/>
</dbReference>
<evidence type="ECO:0000256" key="3">
    <source>
        <dbReference type="ARBA" id="ARBA00022617"/>
    </source>
</evidence>
<keyword evidence="3 11" id="KW-0349">Heme</keyword>
<evidence type="ECO:0000256" key="6">
    <source>
        <dbReference type="ARBA" id="ARBA00022989"/>
    </source>
</evidence>
<dbReference type="Gene3D" id="1.10.630.10">
    <property type="entry name" value="Cytochrome P450"/>
    <property type="match status" value="1"/>
</dbReference>
<evidence type="ECO:0000256" key="10">
    <source>
        <dbReference type="ARBA" id="ARBA00023136"/>
    </source>
</evidence>
<evidence type="ECO:0000256" key="2">
    <source>
        <dbReference type="ARBA" id="ARBA00010617"/>
    </source>
</evidence>
<gene>
    <name evidence="13" type="ORF">RND71_007724</name>
</gene>
<dbReference type="EMBL" id="JAVYJV010000004">
    <property type="protein sequence ID" value="KAK4372340.1"/>
    <property type="molecule type" value="Genomic_DNA"/>
</dbReference>
<dbReference type="InterPro" id="IPR036396">
    <property type="entry name" value="Cyt_P450_sf"/>
</dbReference>
<dbReference type="SUPFAM" id="SSF48264">
    <property type="entry name" value="Cytochrome P450"/>
    <property type="match status" value="1"/>
</dbReference>
<evidence type="ECO:0000256" key="9">
    <source>
        <dbReference type="ARBA" id="ARBA00023033"/>
    </source>
</evidence>
<evidence type="ECO:0000256" key="4">
    <source>
        <dbReference type="ARBA" id="ARBA00022692"/>
    </source>
</evidence>
<evidence type="ECO:0000313" key="13">
    <source>
        <dbReference type="EMBL" id="KAK4372340.1"/>
    </source>
</evidence>
<feature type="binding site" description="axial binding residue" evidence="11">
    <location>
        <position position="362"/>
    </location>
    <ligand>
        <name>heme</name>
        <dbReference type="ChEBI" id="CHEBI:30413"/>
    </ligand>
    <ligandPart>
        <name>Fe</name>
        <dbReference type="ChEBI" id="CHEBI:18248"/>
    </ligandPart>
</feature>
<comment type="cofactor">
    <cofactor evidence="11">
        <name>heme</name>
        <dbReference type="ChEBI" id="CHEBI:30413"/>
    </cofactor>
</comment>
<dbReference type="GO" id="GO:0004497">
    <property type="term" value="F:monooxygenase activity"/>
    <property type="evidence" value="ECO:0007669"/>
    <property type="project" value="UniProtKB-KW"/>
</dbReference>
<organism evidence="13 14">
    <name type="scientific">Anisodus tanguticus</name>
    <dbReference type="NCBI Taxonomy" id="243964"/>
    <lineage>
        <taxon>Eukaryota</taxon>
        <taxon>Viridiplantae</taxon>
        <taxon>Streptophyta</taxon>
        <taxon>Embryophyta</taxon>
        <taxon>Tracheophyta</taxon>
        <taxon>Spermatophyta</taxon>
        <taxon>Magnoliopsida</taxon>
        <taxon>eudicotyledons</taxon>
        <taxon>Gunneridae</taxon>
        <taxon>Pentapetalae</taxon>
        <taxon>asterids</taxon>
        <taxon>lamiids</taxon>
        <taxon>Solanales</taxon>
        <taxon>Solanaceae</taxon>
        <taxon>Solanoideae</taxon>
        <taxon>Hyoscyameae</taxon>
        <taxon>Anisodus</taxon>
    </lineage>
</organism>
<comment type="similarity">
    <text evidence="2 12">Belongs to the cytochrome P450 family.</text>
</comment>
<dbReference type="PRINTS" id="PR00465">
    <property type="entry name" value="EP450IV"/>
</dbReference>
<dbReference type="InterPro" id="IPR001128">
    <property type="entry name" value="Cyt_P450"/>
</dbReference>
<keyword evidence="8 11" id="KW-0408">Iron</keyword>
<keyword evidence="4" id="KW-0812">Transmembrane</keyword>
<dbReference type="PRINTS" id="PR00385">
    <property type="entry name" value="P450"/>
</dbReference>
<comment type="subcellular location">
    <subcellularLocation>
        <location evidence="1">Membrane</location>
    </subcellularLocation>
</comment>
<accession>A0AAE1VTR8</accession>
<comment type="caution">
    <text evidence="13">The sequence shown here is derived from an EMBL/GenBank/DDBJ whole genome shotgun (WGS) entry which is preliminary data.</text>
</comment>
<dbReference type="GO" id="GO:0020037">
    <property type="term" value="F:heme binding"/>
    <property type="evidence" value="ECO:0007669"/>
    <property type="project" value="InterPro"/>
</dbReference>
<evidence type="ECO:0000313" key="14">
    <source>
        <dbReference type="Proteomes" id="UP001291623"/>
    </source>
</evidence>
<reference evidence="13" key="1">
    <citation type="submission" date="2023-12" db="EMBL/GenBank/DDBJ databases">
        <title>Genome assembly of Anisodus tanguticus.</title>
        <authorList>
            <person name="Wang Y.-J."/>
        </authorList>
    </citation>
    <scope>NUCLEOTIDE SEQUENCE</scope>
    <source>
        <strain evidence="13">KB-2021</strain>
        <tissue evidence="13">Leaf</tissue>
    </source>
</reference>
<dbReference type="PANTHER" id="PTHR24282:SF260">
    <property type="entry name" value="CYTOCHROME P450 714C2-LIKE"/>
    <property type="match status" value="1"/>
</dbReference>
<dbReference type="InterPro" id="IPR002403">
    <property type="entry name" value="Cyt_P450_E_grp-IV"/>
</dbReference>
<protein>
    <recommendedName>
        <fullName evidence="15">Cytochrome P450</fullName>
    </recommendedName>
</protein>
<evidence type="ECO:0008006" key="15">
    <source>
        <dbReference type="Google" id="ProtNLM"/>
    </source>
</evidence>
<evidence type="ECO:0000256" key="12">
    <source>
        <dbReference type="RuleBase" id="RU000461"/>
    </source>
</evidence>
<dbReference type="GO" id="GO:0016705">
    <property type="term" value="F:oxidoreductase activity, acting on paired donors, with incorporation or reduction of molecular oxygen"/>
    <property type="evidence" value="ECO:0007669"/>
    <property type="project" value="InterPro"/>
</dbReference>
<evidence type="ECO:0000256" key="7">
    <source>
        <dbReference type="ARBA" id="ARBA00023002"/>
    </source>
</evidence>
<evidence type="ECO:0000256" key="8">
    <source>
        <dbReference type="ARBA" id="ARBA00023004"/>
    </source>
</evidence>
<dbReference type="PANTHER" id="PTHR24282">
    <property type="entry name" value="CYTOCHROME P450 FAMILY MEMBER"/>
    <property type="match status" value="1"/>
</dbReference>
<dbReference type="Pfam" id="PF00067">
    <property type="entry name" value="p450"/>
    <property type="match status" value="2"/>
</dbReference>
<dbReference type="AlphaFoldDB" id="A0AAE1VTR8"/>
<dbReference type="InterPro" id="IPR017972">
    <property type="entry name" value="Cyt_P450_CS"/>
</dbReference>
<evidence type="ECO:0000256" key="5">
    <source>
        <dbReference type="ARBA" id="ARBA00022723"/>
    </source>
</evidence>
<name>A0AAE1VTR8_9SOLA</name>